<dbReference type="FunFam" id="1.10.510.10:FF:000571">
    <property type="entry name" value="Maternal embryonic leucine zipper kinase"/>
    <property type="match status" value="1"/>
</dbReference>
<dbReference type="GO" id="GO:0010506">
    <property type="term" value="P:regulation of autophagy"/>
    <property type="evidence" value="ECO:0007669"/>
    <property type="project" value="InterPro"/>
</dbReference>
<dbReference type="InterPro" id="IPR011009">
    <property type="entry name" value="Kinase-like_dom_sf"/>
</dbReference>
<dbReference type="SMART" id="SM00220">
    <property type="entry name" value="S_TKc"/>
    <property type="match status" value="1"/>
</dbReference>
<dbReference type="PROSITE" id="PS50011">
    <property type="entry name" value="PROTEIN_KINASE_DOM"/>
    <property type="match status" value="1"/>
</dbReference>
<dbReference type="InterPro" id="IPR000719">
    <property type="entry name" value="Prot_kinase_dom"/>
</dbReference>
<dbReference type="PANTHER" id="PTHR24348">
    <property type="entry name" value="SERINE/THREONINE-PROTEIN KINASE UNC-51-RELATED"/>
    <property type="match status" value="1"/>
</dbReference>
<evidence type="ECO:0000256" key="4">
    <source>
        <dbReference type="ARBA" id="ARBA00022840"/>
    </source>
</evidence>
<dbReference type="InterPro" id="IPR045269">
    <property type="entry name" value="Atg1-like"/>
</dbReference>
<comment type="caution">
    <text evidence="6">The sequence shown here is derived from an EMBL/GenBank/DDBJ whole genome shotgun (WGS) entry which is preliminary data.</text>
</comment>
<dbReference type="GO" id="GO:0034727">
    <property type="term" value="P:piecemeal microautophagy of the nucleus"/>
    <property type="evidence" value="ECO:0007669"/>
    <property type="project" value="TreeGrafter"/>
</dbReference>
<keyword evidence="4" id="KW-0067">ATP-binding</keyword>
<dbReference type="Pfam" id="PF00069">
    <property type="entry name" value="Pkinase"/>
    <property type="match status" value="1"/>
</dbReference>
<evidence type="ECO:0000259" key="5">
    <source>
        <dbReference type="PROSITE" id="PS50011"/>
    </source>
</evidence>
<keyword evidence="2" id="KW-0547">Nucleotide-binding</keyword>
<dbReference type="GO" id="GO:0034045">
    <property type="term" value="C:phagophore assembly site membrane"/>
    <property type="evidence" value="ECO:0007669"/>
    <property type="project" value="TreeGrafter"/>
</dbReference>
<name>A0A0F8Z8R1_9ZZZZ</name>
<evidence type="ECO:0000256" key="2">
    <source>
        <dbReference type="ARBA" id="ARBA00022741"/>
    </source>
</evidence>
<dbReference type="GO" id="GO:0004674">
    <property type="term" value="F:protein serine/threonine kinase activity"/>
    <property type="evidence" value="ECO:0007669"/>
    <property type="project" value="InterPro"/>
</dbReference>
<protein>
    <recommendedName>
        <fullName evidence="5">Protein kinase domain-containing protein</fullName>
    </recommendedName>
</protein>
<evidence type="ECO:0000313" key="6">
    <source>
        <dbReference type="EMBL" id="KKK56471.1"/>
    </source>
</evidence>
<sequence length="194" mass="22480">MNRSAQVGKYIYSTKAIGKGSFSKVYKGFDTETDEIIALKVIDKFHMKPELVIRLHDEIALLTQLQHPHIAELKEFLEDDDNFYLVLEYCAGGDLAYRIKKGRIPEDTAREYMKQLTIVLRYLKSKNIIHRDLKPQNILLTADQQTIKVTDFNFARELYENDLAQTLCGSPLYMAPEIIERQEYTVKSDLWSVG</sequence>
<gene>
    <name evidence="6" type="ORF">LCGC14_3064180</name>
</gene>
<dbReference type="EMBL" id="LAZR01064981">
    <property type="protein sequence ID" value="KKK56471.1"/>
    <property type="molecule type" value="Genomic_DNA"/>
</dbReference>
<feature type="domain" description="Protein kinase" evidence="5">
    <location>
        <begin position="11"/>
        <end position="194"/>
    </location>
</feature>
<dbReference type="PROSITE" id="PS00108">
    <property type="entry name" value="PROTEIN_KINASE_ST"/>
    <property type="match status" value="1"/>
</dbReference>
<dbReference type="InterPro" id="IPR008271">
    <property type="entry name" value="Ser/Thr_kinase_AS"/>
</dbReference>
<dbReference type="GO" id="GO:0005524">
    <property type="term" value="F:ATP binding"/>
    <property type="evidence" value="ECO:0007669"/>
    <property type="project" value="UniProtKB-KW"/>
</dbReference>
<feature type="non-terminal residue" evidence="6">
    <location>
        <position position="194"/>
    </location>
</feature>
<proteinExistence type="predicted"/>
<dbReference type="PROSITE" id="PS00107">
    <property type="entry name" value="PROTEIN_KINASE_ATP"/>
    <property type="match status" value="1"/>
</dbReference>
<dbReference type="GO" id="GO:0042594">
    <property type="term" value="P:response to starvation"/>
    <property type="evidence" value="ECO:0007669"/>
    <property type="project" value="TreeGrafter"/>
</dbReference>
<reference evidence="6" key="1">
    <citation type="journal article" date="2015" name="Nature">
        <title>Complex archaea that bridge the gap between prokaryotes and eukaryotes.</title>
        <authorList>
            <person name="Spang A."/>
            <person name="Saw J.H."/>
            <person name="Jorgensen S.L."/>
            <person name="Zaremba-Niedzwiedzka K."/>
            <person name="Martijn J."/>
            <person name="Lind A.E."/>
            <person name="van Eijk R."/>
            <person name="Schleper C."/>
            <person name="Guy L."/>
            <person name="Ettema T.J."/>
        </authorList>
    </citation>
    <scope>NUCLEOTIDE SEQUENCE</scope>
</reference>
<dbReference type="AlphaFoldDB" id="A0A0F8Z8R1"/>
<dbReference type="SUPFAM" id="SSF56112">
    <property type="entry name" value="Protein kinase-like (PK-like)"/>
    <property type="match status" value="1"/>
</dbReference>
<dbReference type="GO" id="GO:0005829">
    <property type="term" value="C:cytosol"/>
    <property type="evidence" value="ECO:0007669"/>
    <property type="project" value="TreeGrafter"/>
</dbReference>
<evidence type="ECO:0000256" key="3">
    <source>
        <dbReference type="ARBA" id="ARBA00022777"/>
    </source>
</evidence>
<keyword evidence="1" id="KW-0808">Transferase</keyword>
<dbReference type="GO" id="GO:0061709">
    <property type="term" value="P:reticulophagy"/>
    <property type="evidence" value="ECO:0007669"/>
    <property type="project" value="TreeGrafter"/>
</dbReference>
<dbReference type="PANTHER" id="PTHR24348:SF22">
    <property type="entry name" value="NON-SPECIFIC SERINE_THREONINE PROTEIN KINASE"/>
    <property type="match status" value="1"/>
</dbReference>
<dbReference type="InterPro" id="IPR017441">
    <property type="entry name" value="Protein_kinase_ATP_BS"/>
</dbReference>
<dbReference type="GO" id="GO:0000045">
    <property type="term" value="P:autophagosome assembly"/>
    <property type="evidence" value="ECO:0007669"/>
    <property type="project" value="TreeGrafter"/>
</dbReference>
<dbReference type="GO" id="GO:0000422">
    <property type="term" value="P:autophagy of mitochondrion"/>
    <property type="evidence" value="ECO:0007669"/>
    <property type="project" value="TreeGrafter"/>
</dbReference>
<accession>A0A0F8Z8R1</accession>
<evidence type="ECO:0000256" key="1">
    <source>
        <dbReference type="ARBA" id="ARBA00022679"/>
    </source>
</evidence>
<dbReference type="FunFam" id="3.30.200.20:FF:000042">
    <property type="entry name" value="Aurora kinase A"/>
    <property type="match status" value="1"/>
</dbReference>
<dbReference type="GO" id="GO:0005776">
    <property type="term" value="C:autophagosome"/>
    <property type="evidence" value="ECO:0007669"/>
    <property type="project" value="TreeGrafter"/>
</dbReference>
<dbReference type="Gene3D" id="1.10.510.10">
    <property type="entry name" value="Transferase(Phosphotransferase) domain 1"/>
    <property type="match status" value="1"/>
</dbReference>
<keyword evidence="3" id="KW-0418">Kinase</keyword>
<organism evidence="6">
    <name type="scientific">marine sediment metagenome</name>
    <dbReference type="NCBI Taxonomy" id="412755"/>
    <lineage>
        <taxon>unclassified sequences</taxon>
        <taxon>metagenomes</taxon>
        <taxon>ecological metagenomes</taxon>
    </lineage>
</organism>